<dbReference type="Pfam" id="PF00440">
    <property type="entry name" value="TetR_N"/>
    <property type="match status" value="1"/>
</dbReference>
<keyword evidence="2 4" id="KW-0238">DNA-binding</keyword>
<dbReference type="InterPro" id="IPR049484">
    <property type="entry name" value="Rv0078-like_C"/>
</dbReference>
<dbReference type="PANTHER" id="PTHR30055">
    <property type="entry name" value="HTH-TYPE TRANSCRIPTIONAL REGULATOR RUTR"/>
    <property type="match status" value="1"/>
</dbReference>
<keyword evidence="7" id="KW-1185">Reference proteome</keyword>
<dbReference type="PANTHER" id="PTHR30055:SF234">
    <property type="entry name" value="HTH-TYPE TRANSCRIPTIONAL REGULATOR BETI"/>
    <property type="match status" value="1"/>
</dbReference>
<dbReference type="PROSITE" id="PS50977">
    <property type="entry name" value="HTH_TETR_2"/>
    <property type="match status" value="1"/>
</dbReference>
<dbReference type="RefSeq" id="WP_273935512.1">
    <property type="nucleotide sequence ID" value="NZ_CP097263.1"/>
</dbReference>
<proteinExistence type="predicted"/>
<evidence type="ECO:0000256" key="2">
    <source>
        <dbReference type="ARBA" id="ARBA00023125"/>
    </source>
</evidence>
<protein>
    <submittedName>
        <fullName evidence="6">TetR/AcrR family transcriptional regulator</fullName>
    </submittedName>
</protein>
<dbReference type="Pfam" id="PF21351">
    <property type="entry name" value="TetR_C_41"/>
    <property type="match status" value="1"/>
</dbReference>
<dbReference type="SUPFAM" id="SSF46689">
    <property type="entry name" value="Homeodomain-like"/>
    <property type="match status" value="1"/>
</dbReference>
<dbReference type="InterPro" id="IPR001647">
    <property type="entry name" value="HTH_TetR"/>
</dbReference>
<evidence type="ECO:0000256" key="3">
    <source>
        <dbReference type="ARBA" id="ARBA00023163"/>
    </source>
</evidence>
<reference evidence="6 7" key="1">
    <citation type="submission" date="2024-09" db="EMBL/GenBank/DDBJ databases">
        <authorList>
            <person name="Sun Q."/>
            <person name="Mori K."/>
        </authorList>
    </citation>
    <scope>NUCLEOTIDE SEQUENCE [LARGE SCALE GENOMIC DNA]</scope>
    <source>
        <strain evidence="6 7">TBRC 1432</strain>
    </source>
</reference>
<evidence type="ECO:0000313" key="7">
    <source>
        <dbReference type="Proteomes" id="UP001589810"/>
    </source>
</evidence>
<keyword evidence="1" id="KW-0805">Transcription regulation</keyword>
<gene>
    <name evidence="6" type="ORF">ACFFH7_21175</name>
</gene>
<evidence type="ECO:0000256" key="1">
    <source>
        <dbReference type="ARBA" id="ARBA00023015"/>
    </source>
</evidence>
<dbReference type="InterPro" id="IPR009057">
    <property type="entry name" value="Homeodomain-like_sf"/>
</dbReference>
<dbReference type="InterPro" id="IPR050109">
    <property type="entry name" value="HTH-type_TetR-like_transc_reg"/>
</dbReference>
<feature type="domain" description="HTH tetR-type" evidence="5">
    <location>
        <begin position="12"/>
        <end position="72"/>
    </location>
</feature>
<dbReference type="Gene3D" id="1.10.357.10">
    <property type="entry name" value="Tetracycline Repressor, domain 2"/>
    <property type="match status" value="1"/>
</dbReference>
<comment type="caution">
    <text evidence="6">The sequence shown here is derived from an EMBL/GenBank/DDBJ whole genome shotgun (WGS) entry which is preliminary data.</text>
</comment>
<dbReference type="EMBL" id="JBHLUD010000007">
    <property type="protein sequence ID" value="MFC0544030.1"/>
    <property type="molecule type" value="Genomic_DNA"/>
</dbReference>
<dbReference type="PRINTS" id="PR00455">
    <property type="entry name" value="HTHTETR"/>
</dbReference>
<organism evidence="6 7">
    <name type="scientific">Kutzneria chonburiensis</name>
    <dbReference type="NCBI Taxonomy" id="1483604"/>
    <lineage>
        <taxon>Bacteria</taxon>
        <taxon>Bacillati</taxon>
        <taxon>Actinomycetota</taxon>
        <taxon>Actinomycetes</taxon>
        <taxon>Pseudonocardiales</taxon>
        <taxon>Pseudonocardiaceae</taxon>
        <taxon>Kutzneria</taxon>
    </lineage>
</organism>
<keyword evidence="3" id="KW-0804">Transcription</keyword>
<evidence type="ECO:0000259" key="5">
    <source>
        <dbReference type="PROSITE" id="PS50977"/>
    </source>
</evidence>
<evidence type="ECO:0000313" key="6">
    <source>
        <dbReference type="EMBL" id="MFC0544030.1"/>
    </source>
</evidence>
<dbReference type="Proteomes" id="UP001589810">
    <property type="component" value="Unassembled WGS sequence"/>
</dbReference>
<feature type="DNA-binding region" description="H-T-H motif" evidence="4">
    <location>
        <begin position="35"/>
        <end position="54"/>
    </location>
</feature>
<name>A0ABV6MUM8_9PSEU</name>
<evidence type="ECO:0000256" key="4">
    <source>
        <dbReference type="PROSITE-ProRule" id="PRU00335"/>
    </source>
</evidence>
<accession>A0ABV6MUM8</accession>
<sequence length="195" mass="20746">MPPRRSQEERTRSTRSALTTAARELFTERGYAGVSTDEIVRAAGVTRGALYHHYADKQALFRDVFEQLEAEITAEITAAVAGSTDQLAAMAVGVQCFLDICQRPEVLRIGLTDAPAVLGWAAWREIEGRHGLGIITSMLSAAADEGMIPAGTSVPALSQLVLSAVIESALMIANGAGREPVQQALMTLLLGPVTK</sequence>